<keyword evidence="1" id="KW-0812">Transmembrane</keyword>
<dbReference type="EMBL" id="JARK01000073">
    <property type="protein sequence ID" value="EYC44028.1"/>
    <property type="molecule type" value="Genomic_DNA"/>
</dbReference>
<evidence type="ECO:0000256" key="1">
    <source>
        <dbReference type="SAM" id="Phobius"/>
    </source>
</evidence>
<evidence type="ECO:0000313" key="2">
    <source>
        <dbReference type="EMBL" id="EYC44028.1"/>
    </source>
</evidence>
<keyword evidence="1" id="KW-1133">Transmembrane helix</keyword>
<accession>A0A016WYE2</accession>
<reference evidence="3" key="1">
    <citation type="journal article" date="2015" name="Nat. Genet.">
        <title>The genome and transcriptome of the zoonotic hookworm Ancylostoma ceylanicum identify infection-specific gene families.</title>
        <authorList>
            <person name="Schwarz E.M."/>
            <person name="Hu Y."/>
            <person name="Antoshechkin I."/>
            <person name="Miller M.M."/>
            <person name="Sternberg P.W."/>
            <person name="Aroian R.V."/>
        </authorList>
    </citation>
    <scope>NUCLEOTIDE SEQUENCE</scope>
    <source>
        <strain evidence="3">HY135</strain>
    </source>
</reference>
<organism evidence="2 3">
    <name type="scientific">Ancylostoma ceylanicum</name>
    <dbReference type="NCBI Taxonomy" id="53326"/>
    <lineage>
        <taxon>Eukaryota</taxon>
        <taxon>Metazoa</taxon>
        <taxon>Ecdysozoa</taxon>
        <taxon>Nematoda</taxon>
        <taxon>Chromadorea</taxon>
        <taxon>Rhabditida</taxon>
        <taxon>Rhabditina</taxon>
        <taxon>Rhabditomorpha</taxon>
        <taxon>Strongyloidea</taxon>
        <taxon>Ancylostomatidae</taxon>
        <taxon>Ancylostomatinae</taxon>
        <taxon>Ancylostoma</taxon>
    </lineage>
</organism>
<comment type="caution">
    <text evidence="2">The sequence shown here is derived from an EMBL/GenBank/DDBJ whole genome shotgun (WGS) entry which is preliminary data.</text>
</comment>
<feature type="transmembrane region" description="Helical" evidence="1">
    <location>
        <begin position="31"/>
        <end position="49"/>
    </location>
</feature>
<protein>
    <submittedName>
        <fullName evidence="2">Uncharacterized protein</fullName>
    </submittedName>
</protein>
<dbReference type="AlphaFoldDB" id="A0A016WYE2"/>
<keyword evidence="3" id="KW-1185">Reference proteome</keyword>
<dbReference type="Proteomes" id="UP000024635">
    <property type="component" value="Unassembled WGS sequence"/>
</dbReference>
<keyword evidence="1" id="KW-0472">Membrane</keyword>
<name>A0A016WYE2_9BILA</name>
<gene>
    <name evidence="2" type="primary">Acey_s0473.g2080</name>
    <name evidence="2" type="ORF">Y032_0473g2080</name>
</gene>
<sequence length="66" mass="7667">MNKLIHACGAAKFTRRYTTQYRRSQGIPGKLGVFRFGFAVAATRVFILFREAMASRRWLQQTRRDG</sequence>
<evidence type="ECO:0000313" key="3">
    <source>
        <dbReference type="Proteomes" id="UP000024635"/>
    </source>
</evidence>
<proteinExistence type="predicted"/>